<reference evidence="2" key="1">
    <citation type="submission" date="2016-10" db="EMBL/GenBank/DDBJ databases">
        <authorList>
            <person name="Varghese N."/>
            <person name="Submissions S."/>
        </authorList>
    </citation>
    <scope>NUCLEOTIDE SEQUENCE [LARGE SCALE GENOMIC DNA]</scope>
    <source>
        <strain evidence="2">DSM 21632</strain>
    </source>
</reference>
<protein>
    <submittedName>
        <fullName evidence="1">Uncharacterized protein</fullName>
    </submittedName>
</protein>
<keyword evidence="2" id="KW-1185">Reference proteome</keyword>
<dbReference type="Proteomes" id="UP000199163">
    <property type="component" value="Unassembled WGS sequence"/>
</dbReference>
<sequence>MVTSLFSYGVIWMRDCKCYRGQIEVETKEGSSKRQLSFFYPSNGSKSLGRVRKALAGYPVRSRVEEGVHVARIARRMASSRGTIYKYLSIKERPNINVLLLLIDFVQCSIPIL</sequence>
<dbReference type="AlphaFoldDB" id="A0A1G8KDM8"/>
<name>A0A1G8KDM8_9BACI</name>
<dbReference type="EMBL" id="FNDK01000046">
    <property type="protein sequence ID" value="SDI41542.1"/>
    <property type="molecule type" value="Genomic_DNA"/>
</dbReference>
<gene>
    <name evidence="1" type="ORF">SAMN05192534_1462</name>
</gene>
<evidence type="ECO:0000313" key="2">
    <source>
        <dbReference type="Proteomes" id="UP000199163"/>
    </source>
</evidence>
<organism evidence="1 2">
    <name type="scientific">Alteribacillus persepolensis</name>
    <dbReference type="NCBI Taxonomy" id="568899"/>
    <lineage>
        <taxon>Bacteria</taxon>
        <taxon>Bacillati</taxon>
        <taxon>Bacillota</taxon>
        <taxon>Bacilli</taxon>
        <taxon>Bacillales</taxon>
        <taxon>Bacillaceae</taxon>
        <taxon>Alteribacillus</taxon>
    </lineage>
</organism>
<proteinExistence type="predicted"/>
<accession>A0A1G8KDM8</accession>
<evidence type="ECO:0000313" key="1">
    <source>
        <dbReference type="EMBL" id="SDI41542.1"/>
    </source>
</evidence>